<dbReference type="InterPro" id="IPR000315">
    <property type="entry name" value="Znf_B-box"/>
</dbReference>
<dbReference type="Pfam" id="PF00097">
    <property type="entry name" value="zf-C3HC4"/>
    <property type="match status" value="1"/>
</dbReference>
<dbReference type="InterPro" id="IPR017907">
    <property type="entry name" value="Znf_RING_CS"/>
</dbReference>
<dbReference type="PROSITE" id="PS00518">
    <property type="entry name" value="ZF_RING_1"/>
    <property type="match status" value="1"/>
</dbReference>
<proteinExistence type="predicted"/>
<dbReference type="GeneID" id="100893666"/>
<name>A0A7M7NC86_STRPU</name>
<dbReference type="InterPro" id="IPR047153">
    <property type="entry name" value="TRIM45/56/19-like"/>
</dbReference>
<dbReference type="OrthoDB" id="8936585at2759"/>
<dbReference type="EnsemblMetazoa" id="XM_030977140">
    <property type="protein sequence ID" value="XP_030833000"/>
    <property type="gene ID" value="LOC100893666"/>
</dbReference>
<evidence type="ECO:0000256" key="3">
    <source>
        <dbReference type="ARBA" id="ARBA00022833"/>
    </source>
</evidence>
<dbReference type="Gene3D" id="3.30.40.10">
    <property type="entry name" value="Zinc/RING finger domain, C3HC4 (zinc finger)"/>
    <property type="match status" value="1"/>
</dbReference>
<protein>
    <submittedName>
        <fullName evidence="7">Uncharacterized protein</fullName>
    </submittedName>
</protein>
<keyword evidence="3" id="KW-0862">Zinc</keyword>
<keyword evidence="2 4" id="KW-0863">Zinc-finger</keyword>
<evidence type="ECO:0000259" key="6">
    <source>
        <dbReference type="PROSITE" id="PS50119"/>
    </source>
</evidence>
<keyword evidence="1" id="KW-0479">Metal-binding</keyword>
<dbReference type="InterPro" id="IPR013083">
    <property type="entry name" value="Znf_RING/FYVE/PHD"/>
</dbReference>
<dbReference type="GO" id="GO:0005654">
    <property type="term" value="C:nucleoplasm"/>
    <property type="evidence" value="ECO:0000318"/>
    <property type="project" value="GO_Central"/>
</dbReference>
<dbReference type="KEGG" id="spu:100893666"/>
<dbReference type="Gene3D" id="2.120.10.30">
    <property type="entry name" value="TolB, C-terminal domain"/>
    <property type="match status" value="1"/>
</dbReference>
<dbReference type="RefSeq" id="XP_030833000.1">
    <property type="nucleotide sequence ID" value="XM_030977140.1"/>
</dbReference>
<dbReference type="OMA" id="HVWEDIE"/>
<dbReference type="InParanoid" id="A0A7M7NC86"/>
<dbReference type="SUPFAM" id="SSF57850">
    <property type="entry name" value="RING/U-box"/>
    <property type="match status" value="1"/>
</dbReference>
<dbReference type="InterPro" id="IPR018957">
    <property type="entry name" value="Znf_C3HC4_RING-type"/>
</dbReference>
<evidence type="ECO:0000313" key="7">
    <source>
        <dbReference type="EnsemblMetazoa" id="XP_030833000"/>
    </source>
</evidence>
<reference evidence="7" key="2">
    <citation type="submission" date="2021-01" db="UniProtKB">
        <authorList>
            <consortium name="EnsemblMetazoa"/>
        </authorList>
    </citation>
    <scope>IDENTIFICATION</scope>
</reference>
<sequence length="676" mass="74691">MADSKLITAIGEELECPVCADYFTDACFLSCMHSFCRACLEKCDKTYGRGGKTSMSCPMCRKVTMLGKIGVAALLTDYTSNRLVERLKSGIKERAAGYSKVDAMTCQNCRDGVVVSYCLSCCHFICANCHSIHSKLVAMKTHEVIPLKDLRKGNVTVVRTENPQFCGLHRLDTICFCYTCQRYQCDLCCMLDRNREGHSCTEPSHNDNSESIAEKKKAGIVKAVGILSKKRSSVEEQQGEVKRMRASVKRHYGAMKDQLKSTHDLRLRTVTRVMTEKHNDLVKVIDDDQQLMLTKIASVDEVLGHTESRTLEAKSIGDNALKDGQHAEIAAVNDYLESVISSLDEDVTPDRVLKQIKQYADKVKLTPIAADKDVESLASLGDIFRPHVWEDIEVSGLDLDDPLRAICYNAALESFVVSSKNSISTIDLDGKASHVFTFENGLNVQDIAVDKEGTTSYVLFDDNRIRVFQDQSWGKYTGVIEVPKNGRESTLSSLSINDDGVVIVGDQATQTIVGCSSTAFQKMTDISPIKMTFTSSGELAVVCRNIKQISAKSSGRWNEAGVSVKIFGVEERRENVVVQNNWQAAAVASKARNSSNVGLFFALGIYVLDDGRQLTSLAEYDSFGTQHDVVFKDKELPANLVDGASPLLAADDEGNTIAVYTVSNMWLFRRRDFSSI</sequence>
<dbReference type="PANTHER" id="PTHR25462:SF296">
    <property type="entry name" value="MEIOTIC P26, ISOFORM F"/>
    <property type="match status" value="1"/>
</dbReference>
<dbReference type="CDD" id="cd19757">
    <property type="entry name" value="Bbox1"/>
    <property type="match status" value="1"/>
</dbReference>
<dbReference type="InterPro" id="IPR001841">
    <property type="entry name" value="Znf_RING"/>
</dbReference>
<feature type="domain" description="B box-type" evidence="6">
    <location>
        <begin position="101"/>
        <end position="147"/>
    </location>
</feature>
<dbReference type="PROSITE" id="PS50119">
    <property type="entry name" value="ZF_BBOX"/>
    <property type="match status" value="1"/>
</dbReference>
<dbReference type="SUPFAM" id="SSF63829">
    <property type="entry name" value="Calcium-dependent phosphotriesterase"/>
    <property type="match status" value="1"/>
</dbReference>
<reference evidence="8" key="1">
    <citation type="submission" date="2015-02" db="EMBL/GenBank/DDBJ databases">
        <title>Genome sequencing for Strongylocentrotus purpuratus.</title>
        <authorList>
            <person name="Murali S."/>
            <person name="Liu Y."/>
            <person name="Vee V."/>
            <person name="English A."/>
            <person name="Wang M."/>
            <person name="Skinner E."/>
            <person name="Han Y."/>
            <person name="Muzny D.M."/>
            <person name="Worley K.C."/>
            <person name="Gibbs R.A."/>
        </authorList>
    </citation>
    <scope>NUCLEOTIDE SEQUENCE</scope>
</reference>
<dbReference type="Gene3D" id="3.30.160.60">
    <property type="entry name" value="Classic Zinc Finger"/>
    <property type="match status" value="1"/>
</dbReference>
<accession>A0A7M7NC86</accession>
<feature type="domain" description="RING-type" evidence="5">
    <location>
        <begin position="16"/>
        <end position="61"/>
    </location>
</feature>
<evidence type="ECO:0000313" key="8">
    <source>
        <dbReference type="Proteomes" id="UP000007110"/>
    </source>
</evidence>
<dbReference type="Proteomes" id="UP000007110">
    <property type="component" value="Unassembled WGS sequence"/>
</dbReference>
<evidence type="ECO:0000256" key="2">
    <source>
        <dbReference type="ARBA" id="ARBA00022771"/>
    </source>
</evidence>
<evidence type="ECO:0000259" key="5">
    <source>
        <dbReference type="PROSITE" id="PS50089"/>
    </source>
</evidence>
<dbReference type="PANTHER" id="PTHR25462">
    <property type="entry name" value="BONUS, ISOFORM C-RELATED"/>
    <property type="match status" value="1"/>
</dbReference>
<keyword evidence="8" id="KW-1185">Reference proteome</keyword>
<dbReference type="GO" id="GO:0061630">
    <property type="term" value="F:ubiquitin protein ligase activity"/>
    <property type="evidence" value="ECO:0000318"/>
    <property type="project" value="GO_Central"/>
</dbReference>
<evidence type="ECO:0000256" key="1">
    <source>
        <dbReference type="ARBA" id="ARBA00022723"/>
    </source>
</evidence>
<dbReference type="GO" id="GO:0008270">
    <property type="term" value="F:zinc ion binding"/>
    <property type="evidence" value="ECO:0007669"/>
    <property type="project" value="UniProtKB-KW"/>
</dbReference>
<dbReference type="PROSITE" id="PS50089">
    <property type="entry name" value="ZF_RING_2"/>
    <property type="match status" value="1"/>
</dbReference>
<dbReference type="SMART" id="SM00184">
    <property type="entry name" value="RING"/>
    <property type="match status" value="1"/>
</dbReference>
<evidence type="ECO:0000256" key="4">
    <source>
        <dbReference type="PROSITE-ProRule" id="PRU00024"/>
    </source>
</evidence>
<dbReference type="AlphaFoldDB" id="A0A7M7NC86"/>
<dbReference type="InterPro" id="IPR011042">
    <property type="entry name" value="6-blade_b-propeller_TolB-like"/>
</dbReference>
<organism evidence="7 8">
    <name type="scientific">Strongylocentrotus purpuratus</name>
    <name type="common">Purple sea urchin</name>
    <dbReference type="NCBI Taxonomy" id="7668"/>
    <lineage>
        <taxon>Eukaryota</taxon>
        <taxon>Metazoa</taxon>
        <taxon>Echinodermata</taxon>
        <taxon>Eleutherozoa</taxon>
        <taxon>Echinozoa</taxon>
        <taxon>Echinoidea</taxon>
        <taxon>Euechinoidea</taxon>
        <taxon>Echinacea</taxon>
        <taxon>Camarodonta</taxon>
        <taxon>Echinidea</taxon>
        <taxon>Strongylocentrotidae</taxon>
        <taxon>Strongylocentrotus</taxon>
    </lineage>
</organism>